<dbReference type="AlphaFoldDB" id="A0AAV4VLK0"/>
<name>A0AAV4VLK0_CAEEX</name>
<accession>A0AAV4VLK0</accession>
<sequence>MPPSSREIKGYIKKQCAIASRVTEEQWPSTGRRLDRNFGQQPCFVGLFLASRVSLVNWGIEKARFFFSFVLSCYFCWRERILPKNAYIKF</sequence>
<gene>
    <name evidence="1" type="ORF">CEXT_316461</name>
</gene>
<keyword evidence="2" id="KW-1185">Reference proteome</keyword>
<evidence type="ECO:0000313" key="2">
    <source>
        <dbReference type="Proteomes" id="UP001054945"/>
    </source>
</evidence>
<dbReference type="Proteomes" id="UP001054945">
    <property type="component" value="Unassembled WGS sequence"/>
</dbReference>
<reference evidence="1 2" key="1">
    <citation type="submission" date="2021-06" db="EMBL/GenBank/DDBJ databases">
        <title>Caerostris extrusa draft genome.</title>
        <authorList>
            <person name="Kono N."/>
            <person name="Arakawa K."/>
        </authorList>
    </citation>
    <scope>NUCLEOTIDE SEQUENCE [LARGE SCALE GENOMIC DNA]</scope>
</reference>
<evidence type="ECO:0000313" key="1">
    <source>
        <dbReference type="EMBL" id="GIY70973.1"/>
    </source>
</evidence>
<comment type="caution">
    <text evidence="1">The sequence shown here is derived from an EMBL/GenBank/DDBJ whole genome shotgun (WGS) entry which is preliminary data.</text>
</comment>
<proteinExistence type="predicted"/>
<protein>
    <submittedName>
        <fullName evidence="1">Uncharacterized protein</fullName>
    </submittedName>
</protein>
<dbReference type="EMBL" id="BPLR01014738">
    <property type="protein sequence ID" value="GIY70973.1"/>
    <property type="molecule type" value="Genomic_DNA"/>
</dbReference>
<organism evidence="1 2">
    <name type="scientific">Caerostris extrusa</name>
    <name type="common">Bark spider</name>
    <name type="synonym">Caerostris bankana</name>
    <dbReference type="NCBI Taxonomy" id="172846"/>
    <lineage>
        <taxon>Eukaryota</taxon>
        <taxon>Metazoa</taxon>
        <taxon>Ecdysozoa</taxon>
        <taxon>Arthropoda</taxon>
        <taxon>Chelicerata</taxon>
        <taxon>Arachnida</taxon>
        <taxon>Araneae</taxon>
        <taxon>Araneomorphae</taxon>
        <taxon>Entelegynae</taxon>
        <taxon>Araneoidea</taxon>
        <taxon>Araneidae</taxon>
        <taxon>Caerostris</taxon>
    </lineage>
</organism>